<dbReference type="GeneID" id="115558435"/>
<dbReference type="InterPro" id="IPR050792">
    <property type="entry name" value="ADP-ribosylglycohydrolase"/>
</dbReference>
<dbReference type="InterPro" id="IPR005502">
    <property type="entry name" value="Ribosyl_crysJ1"/>
</dbReference>
<accession>A0A8C5F570</accession>
<dbReference type="PANTHER" id="PTHR16222:SF23">
    <property type="entry name" value="INACTIVE ADP-RIBOSYLTRANSFERASE ARH2"/>
    <property type="match status" value="1"/>
</dbReference>
<dbReference type="CTD" id="113622"/>
<feature type="compositionally biased region" description="Polar residues" evidence="3">
    <location>
        <begin position="712"/>
        <end position="723"/>
    </location>
</feature>
<evidence type="ECO:0000313" key="5">
    <source>
        <dbReference type="Proteomes" id="UP000694546"/>
    </source>
</evidence>
<feature type="binding site" evidence="2">
    <location>
        <position position="58"/>
    </location>
    <ligand>
        <name>Mg(2+)</name>
        <dbReference type="ChEBI" id="CHEBI:18420"/>
        <label>1</label>
    </ligand>
</feature>
<dbReference type="OrthoDB" id="10250509at2759"/>
<gene>
    <name evidence="4" type="primary">LOC115558435</name>
</gene>
<feature type="compositionally biased region" description="Basic and acidic residues" evidence="3">
    <location>
        <begin position="668"/>
        <end position="677"/>
    </location>
</feature>
<reference evidence="4" key="1">
    <citation type="submission" date="2025-08" db="UniProtKB">
        <authorList>
            <consortium name="Ensembl"/>
        </authorList>
    </citation>
    <scope>IDENTIFICATION</scope>
</reference>
<dbReference type="PANTHER" id="PTHR16222">
    <property type="entry name" value="ADP-RIBOSYLGLYCOHYDROLASE"/>
    <property type="match status" value="1"/>
</dbReference>
<feature type="compositionally biased region" description="Polar residues" evidence="3">
    <location>
        <begin position="680"/>
        <end position="699"/>
    </location>
</feature>
<dbReference type="RefSeq" id="XP_030232420.1">
    <property type="nucleotide sequence ID" value="XM_030376560.1"/>
</dbReference>
<keyword evidence="2" id="KW-0460">Magnesium</keyword>
<protein>
    <submittedName>
        <fullName evidence="4">Uncharacterized LOC115558435</fullName>
    </submittedName>
</protein>
<dbReference type="Proteomes" id="UP000694546">
    <property type="component" value="Chromosome 14"/>
</dbReference>
<dbReference type="GO" id="GO:0046872">
    <property type="term" value="F:metal ion binding"/>
    <property type="evidence" value="ECO:0007669"/>
    <property type="project" value="UniProtKB-KW"/>
</dbReference>
<feature type="region of interest" description="Disordered" evidence="3">
    <location>
        <begin position="1022"/>
        <end position="1049"/>
    </location>
</feature>
<dbReference type="SUPFAM" id="SSF101478">
    <property type="entry name" value="ADP-ribosylglycohydrolase"/>
    <property type="match status" value="1"/>
</dbReference>
<feature type="region of interest" description="Disordered" evidence="3">
    <location>
        <begin position="838"/>
        <end position="860"/>
    </location>
</feature>
<feature type="region of interest" description="Disordered" evidence="3">
    <location>
        <begin position="668"/>
        <end position="730"/>
    </location>
</feature>
<feature type="region of interest" description="Disordered" evidence="3">
    <location>
        <begin position="1077"/>
        <end position="1104"/>
    </location>
</feature>
<proteinExistence type="inferred from homology"/>
<evidence type="ECO:0000256" key="2">
    <source>
        <dbReference type="PIRSR" id="PIRSR605502-1"/>
    </source>
</evidence>
<evidence type="ECO:0000256" key="3">
    <source>
        <dbReference type="SAM" id="MobiDB-lite"/>
    </source>
</evidence>
<feature type="region of interest" description="Disordered" evidence="3">
    <location>
        <begin position="1235"/>
        <end position="1256"/>
    </location>
</feature>
<dbReference type="KEGG" id="gmh:115558435"/>
<evidence type="ECO:0000256" key="1">
    <source>
        <dbReference type="ARBA" id="ARBA00010702"/>
    </source>
</evidence>
<feature type="binding site" evidence="2">
    <location>
        <position position="307"/>
    </location>
    <ligand>
        <name>Mg(2+)</name>
        <dbReference type="ChEBI" id="CHEBI:18420"/>
        <label>1</label>
    </ligand>
</feature>
<dbReference type="Ensembl" id="ENSGMOT00000006328.2">
    <property type="protein sequence ID" value="ENSGMOP00000006152.2"/>
    <property type="gene ID" value="ENSGMOG00000005789.2"/>
</dbReference>
<keyword evidence="2" id="KW-0479">Metal-binding</keyword>
<comment type="cofactor">
    <cofactor evidence="2">
        <name>Mg(2+)</name>
        <dbReference type="ChEBI" id="CHEBI:18420"/>
    </cofactor>
    <text evidence="2">Binds 2 magnesium ions per subunit.</text>
</comment>
<sequence length="1288" mass="144196">MMEKFQAGMVLGATGDALGWRKGHWGGCTSGRQIQEELASLGGLGDLTLDPELWPPGDSALMHMTTAQALITDYWCLEDLYRELVRVYVAASGVLRGRTPDPSKVDCCSHLKPNNFLLAWHTPFNEKGSGSGGASKAMCVGMRYWQEERLGSLMEVSLEAGRMTHNHPTGFLGSMTTALFASFAVQGRPPVTWGRELMKAIPKAYEYCKRTIRHMAEYQENWFYFEAKWQFYLEERGIEQEGQDKPLFPDPYDADQTDKMYRLWSSEGRAGRRGHDAPMIAYDALLAAGSNWTELCRRAMFHGGESDVTGLIAGCLYGLMYGLSQVPAGLVKDLDKRQQLEDIGAALFKAASAEKCSDKPQSKDRSISINTNLLKKMIRERTCYPEVRDVLESLLHYLTQEVRTLARTEVDINQGLMLASAANRKGTVKMSESVVNHTPAETLVETKKQSPGESDTTWAQSPKRQVFMGPADVRAGGRRAGEPKQRRLTAFQLLQAKFMRTTSKQVASHQRQVGALHCDLRGRGACGTPERKTAVFGSETNQPKQKQCKKKGSNVKDMVARFARAEEKEKGVNIQGKLPIKARLIHRGPLLSSLMERLETVSIMQRKGDLISPLDTSPRGVGRGTGCVRDNVSRLEKAQQPNCEERGGLKHWPTAGEKFQYLLPKAHKQEEKTERPEAMLTQQNSAQREPNHSKPTQPKNVCPDQKVKSHFSKGSETGKLSNSKPEDKRNLEINQNGVEELCSKAGDIEQGSLTPNCLLSSVIEGALLETLELSPQEQALLECYSVVPLSIPPVCSLARSKPSPQPYSGRTEPAAAYFSLKPHPEAFTSLTKECYSGVPLRSSHSGETPQEPTEDEDEKLRCCTSNDRSLNLRIPMQAEQRLQKYLIPRAIDLEGEPGAKATDSSSLKPASFPVEICPVVDDSTTCFGSGLTSGLGLPEHLHLSLHSQGATISQLTRSEREVDSQLEKEQQKYLEGGIERDLEEGEREKEIELERVARDIKIKMERVDSELDIRARDTANDLERVERGQENQSERGEGEMGSELERTERDIVNKLKKGERDLEYQLERAMGGELERTERSIDNELERGDIGLENQSERREKEMESELDRKAKYIDNELRRKIESQIERGERDIKNTLKRGESEMGSELERAKREIDNKLEREKKSGLERGERVSDNELEREKMEKGVREKLMREMTSKTDWSCLELPISCTLGLTNHRNAGTGLANHGHAGQVLANHSHAGPGPANHSHAGPESAHHIQKYRTINYADPSAQLIFKPKVIRFTDTFTF</sequence>
<reference evidence="4" key="2">
    <citation type="submission" date="2025-09" db="UniProtKB">
        <authorList>
            <consortium name="Ensembl"/>
        </authorList>
    </citation>
    <scope>IDENTIFICATION</scope>
</reference>
<dbReference type="GeneTree" id="ENSGT00530000063627"/>
<name>A0A8C5F570_GADMO</name>
<feature type="region of interest" description="Disordered" evidence="3">
    <location>
        <begin position="1135"/>
        <end position="1178"/>
    </location>
</feature>
<dbReference type="Pfam" id="PF03747">
    <property type="entry name" value="ADP_ribosyl_GH"/>
    <property type="match status" value="1"/>
</dbReference>
<organism evidence="4 5">
    <name type="scientific">Gadus morhua</name>
    <name type="common">Atlantic cod</name>
    <dbReference type="NCBI Taxonomy" id="8049"/>
    <lineage>
        <taxon>Eukaryota</taxon>
        <taxon>Metazoa</taxon>
        <taxon>Chordata</taxon>
        <taxon>Craniata</taxon>
        <taxon>Vertebrata</taxon>
        <taxon>Euteleostomi</taxon>
        <taxon>Actinopterygii</taxon>
        <taxon>Neopterygii</taxon>
        <taxon>Teleostei</taxon>
        <taxon>Neoteleostei</taxon>
        <taxon>Acanthomorphata</taxon>
        <taxon>Zeiogadaria</taxon>
        <taxon>Gadariae</taxon>
        <taxon>Gadiformes</taxon>
        <taxon>Gadoidei</taxon>
        <taxon>Gadidae</taxon>
        <taxon>Gadus</taxon>
    </lineage>
</organism>
<comment type="similarity">
    <text evidence="1">Belongs to the ADP-ribosylglycohydrolase family.</text>
</comment>
<keyword evidence="5" id="KW-1185">Reference proteome</keyword>
<dbReference type="Gene3D" id="1.10.4080.10">
    <property type="entry name" value="ADP-ribosylation/Crystallin J1"/>
    <property type="match status" value="1"/>
</dbReference>
<dbReference type="InterPro" id="IPR036705">
    <property type="entry name" value="Ribosyl_crysJ1_sf"/>
</dbReference>
<evidence type="ECO:0000313" key="4">
    <source>
        <dbReference type="Ensembl" id="ENSGMOP00000006152.2"/>
    </source>
</evidence>